<organism evidence="1 2">
    <name type="scientific">Saccharomyces cerevisiae (strain Lalvin EC1118 / Prise de mousse)</name>
    <name type="common">Baker's yeast</name>
    <dbReference type="NCBI Taxonomy" id="643680"/>
    <lineage>
        <taxon>Eukaryota</taxon>
        <taxon>Fungi</taxon>
        <taxon>Dikarya</taxon>
        <taxon>Ascomycota</taxon>
        <taxon>Saccharomycotina</taxon>
        <taxon>Saccharomycetes</taxon>
        <taxon>Saccharomycetales</taxon>
        <taxon>Saccharomycetaceae</taxon>
        <taxon>Saccharomyces</taxon>
    </lineage>
</organism>
<accession>C8ZH14</accession>
<dbReference type="Proteomes" id="UP000000286">
    <property type="component" value="Chromosome XV"/>
</dbReference>
<evidence type="ECO:0000313" key="1">
    <source>
        <dbReference type="EMBL" id="CAY86543.1"/>
    </source>
</evidence>
<dbReference type="EMBL" id="FN394216">
    <property type="protein sequence ID" value="CAY86543.1"/>
    <property type="molecule type" value="Genomic_DNA"/>
</dbReference>
<gene>
    <name evidence="1" type="ORF">EC1118_1O4_4929g</name>
</gene>
<sequence length="135" mass="15299">MSVNFFSLITSSWERGLFLKSCKNNSGTDSNRFFSFSVPPNLLDNLLPTLLVRKTLSSSSSKSCGIDGIYFKSSAVNVSEDGLTASTFFSILLPKNFLGITKLFCRIFLLSCPHNYKWFIHLINPFEYENFINIE</sequence>
<protein>
    <submittedName>
        <fullName evidence="1">EC1118_1O4_4929p</fullName>
    </submittedName>
</protein>
<dbReference type="HOGENOM" id="CLU_1887368_0_0_1"/>
<evidence type="ECO:0000313" key="2">
    <source>
        <dbReference type="Proteomes" id="UP000000286"/>
    </source>
</evidence>
<proteinExistence type="predicted"/>
<dbReference type="AlphaFoldDB" id="C8ZH14"/>
<reference evidence="1 2" key="1">
    <citation type="journal article" date="2009" name="Proc. Natl. Acad. Sci. U.S.A.">
        <title>Eukaryote-to-eukaryote gene transfer events revealed by the genome sequence of the wine yeast Saccharomyces cerevisiae EC1118.</title>
        <authorList>
            <person name="Novo M."/>
            <person name="Bigey F."/>
            <person name="Beyne E."/>
            <person name="Galeote V."/>
            <person name="Gavory F."/>
            <person name="Mallet S."/>
            <person name="Cambot B."/>
            <person name="Legras J.L."/>
            <person name="Wincker P."/>
            <person name="Casaregola S."/>
            <person name="Dequin S."/>
        </authorList>
    </citation>
    <scope>NUCLEOTIDE SEQUENCE [LARGE SCALE GENOMIC DNA]</scope>
    <source>
        <strain evidence="2">Lalvin EC1118 / Prise de mousse</strain>
    </source>
</reference>
<name>C8ZH14_YEAS8</name>